<feature type="non-terminal residue" evidence="1">
    <location>
        <position position="1"/>
    </location>
</feature>
<protein>
    <submittedName>
        <fullName evidence="1">Uncharacterized protein</fullName>
    </submittedName>
</protein>
<proteinExistence type="predicted"/>
<name>A0A1B6GHK7_9HEMI</name>
<sequence>QQCPTLLVIGPIHDTSYYQSVLHSDIIQESVISVEASGDNNQRQGTPVQVGTPCGEQTHDWQFLFHVDPGKQFLSSLLIGPDSGDSGEEFIPAMALLKRKRAQSEKRSRNLIVLLVLLHDSRITEYVV</sequence>
<evidence type="ECO:0000313" key="1">
    <source>
        <dbReference type="EMBL" id="JAS61793.1"/>
    </source>
</evidence>
<reference evidence="1" key="1">
    <citation type="submission" date="2015-11" db="EMBL/GenBank/DDBJ databases">
        <title>De novo transcriptome assembly of four potential Pierce s Disease insect vectors from Arizona vineyards.</title>
        <authorList>
            <person name="Tassone E.E."/>
        </authorList>
    </citation>
    <scope>NUCLEOTIDE SEQUENCE</scope>
</reference>
<feature type="non-terminal residue" evidence="1">
    <location>
        <position position="128"/>
    </location>
</feature>
<accession>A0A1B6GHK7</accession>
<organism evidence="1">
    <name type="scientific">Cuerna arida</name>
    <dbReference type="NCBI Taxonomy" id="1464854"/>
    <lineage>
        <taxon>Eukaryota</taxon>
        <taxon>Metazoa</taxon>
        <taxon>Ecdysozoa</taxon>
        <taxon>Arthropoda</taxon>
        <taxon>Hexapoda</taxon>
        <taxon>Insecta</taxon>
        <taxon>Pterygota</taxon>
        <taxon>Neoptera</taxon>
        <taxon>Paraneoptera</taxon>
        <taxon>Hemiptera</taxon>
        <taxon>Auchenorrhyncha</taxon>
        <taxon>Membracoidea</taxon>
        <taxon>Cicadellidae</taxon>
        <taxon>Cicadellinae</taxon>
        <taxon>Proconiini</taxon>
        <taxon>Cuerna</taxon>
    </lineage>
</organism>
<dbReference type="EMBL" id="GECZ01007976">
    <property type="protein sequence ID" value="JAS61793.1"/>
    <property type="molecule type" value="Transcribed_RNA"/>
</dbReference>
<dbReference type="AlphaFoldDB" id="A0A1B6GHK7"/>
<gene>
    <name evidence="1" type="ORF">g.11211</name>
</gene>